<keyword evidence="8" id="KW-1185">Reference proteome</keyword>
<organism evidence="7 8">
    <name type="scientific">Crassaminicella indica</name>
    <dbReference type="NCBI Taxonomy" id="2855394"/>
    <lineage>
        <taxon>Bacteria</taxon>
        <taxon>Bacillati</taxon>
        <taxon>Bacillota</taxon>
        <taxon>Clostridia</taxon>
        <taxon>Eubacteriales</taxon>
        <taxon>Clostridiaceae</taxon>
        <taxon>Crassaminicella</taxon>
    </lineage>
</organism>
<dbReference type="PROSITE" id="PS00584">
    <property type="entry name" value="PFKB_KINASES_2"/>
    <property type="match status" value="1"/>
</dbReference>
<dbReference type="GO" id="GO:0004747">
    <property type="term" value="F:ribokinase activity"/>
    <property type="evidence" value="ECO:0007669"/>
    <property type="project" value="UniProtKB-EC"/>
</dbReference>
<protein>
    <recommendedName>
        <fullName evidence="3 4">Ribokinase</fullName>
        <shortName evidence="3">RK</shortName>
        <ecNumber evidence="3 4">2.7.1.15</ecNumber>
    </recommendedName>
</protein>
<comment type="function">
    <text evidence="3">Catalyzes the phosphorylation of ribose at O-5 in a reaction requiring ATP and magnesium. The resulting D-ribose-5-phosphate can then be used either for sythesis of nucleotides, histidine, and tryptophan, or as a component of the pentose phosphate pathway.</text>
</comment>
<feature type="binding site" evidence="3">
    <location>
        <position position="137"/>
    </location>
    <ligand>
        <name>substrate</name>
    </ligand>
</feature>
<keyword evidence="2 3" id="KW-0418">Kinase</keyword>
<comment type="activity regulation">
    <text evidence="3">Activated by a monovalent cation that binds near, but not in, the active site. The most likely occupant of the site in vivo is potassium. Ion binding induces a conformational change that may alter substrate affinity.</text>
</comment>
<keyword evidence="3 5" id="KW-0067">ATP-binding</keyword>
<feature type="domain" description="Carbohydrate kinase PfkB" evidence="6">
    <location>
        <begin position="2"/>
        <end position="291"/>
    </location>
</feature>
<feature type="binding site" evidence="3">
    <location>
        <begin position="37"/>
        <end position="41"/>
    </location>
    <ligand>
        <name>substrate</name>
    </ligand>
</feature>
<keyword evidence="3" id="KW-0963">Cytoplasm</keyword>
<gene>
    <name evidence="3 7" type="primary">rbsK</name>
    <name evidence="7" type="ORF">KVH43_00110</name>
</gene>
<feature type="active site" description="Proton acceptor" evidence="3">
    <location>
        <position position="249"/>
    </location>
</feature>
<evidence type="ECO:0000256" key="3">
    <source>
        <dbReference type="HAMAP-Rule" id="MF_01987"/>
    </source>
</evidence>
<dbReference type="HAMAP" id="MF_01987">
    <property type="entry name" value="Ribokinase"/>
    <property type="match status" value="1"/>
</dbReference>
<sequence>MIVVVGSLNMDLVTQVKKTPKVGETTLGNGLDKIPGGKGANQAAAMGKLNGKVAMIGRVGEDEFGKILKDTLNKDDINTEYIMISKSPTGVAMIMVNEDGDNSIVVIPGANFDLSKKDIDEAKALIKTANILVAQLETPLEVVEYALKKAKKFEKYTILNPAPAQKLSKEIIEYVDLLTPNESELELLSGVEIKSEEDLLRAGKVMIQQGVKELVVTLGDKGALYMNEKDHKYFKGYKVKAVDTTAAGDSVNGALAVALDEGRTIDEAIIFAMKVGALTVMEKGAQSSLPTLEKVEKYFK</sequence>
<keyword evidence="1 3" id="KW-0808">Transferase</keyword>
<comment type="subcellular location">
    <subcellularLocation>
        <location evidence="3">Cytoplasm</location>
    </subcellularLocation>
</comment>
<reference evidence="7" key="1">
    <citation type="submission" date="2021-07" db="EMBL/GenBank/DDBJ databases">
        <title>Complete genome sequence of Crassaminicella sp. 143-21, isolated from a deep-sea hydrothermal vent.</title>
        <authorList>
            <person name="Li X."/>
        </authorList>
    </citation>
    <scope>NUCLEOTIDE SEQUENCE</scope>
    <source>
        <strain evidence="7">143-21</strain>
    </source>
</reference>
<comment type="similarity">
    <text evidence="3">Belongs to the carbohydrate kinase PfkB family. Ribokinase subfamily.</text>
</comment>
<keyword evidence="5" id="KW-0423">Lactose metabolism</keyword>
<keyword evidence="3" id="KW-0119">Carbohydrate metabolism</keyword>
<dbReference type="PANTHER" id="PTHR10584:SF166">
    <property type="entry name" value="RIBOKINASE"/>
    <property type="match status" value="1"/>
</dbReference>
<comment type="cofactor">
    <cofactor evidence="3">
        <name>Mg(2+)</name>
        <dbReference type="ChEBI" id="CHEBI:18420"/>
    </cofactor>
    <text evidence="3">Requires a divalent cation, most likely magnesium in vivo, as an electrophilic catalyst to aid phosphoryl group transfer. It is the chelate of the metal and the nucleotide that is the actual substrate.</text>
</comment>
<dbReference type="CDD" id="cd01174">
    <property type="entry name" value="ribokinase"/>
    <property type="match status" value="1"/>
</dbReference>
<feature type="binding site" evidence="3">
    <location>
        <position position="282"/>
    </location>
    <ligand>
        <name>K(+)</name>
        <dbReference type="ChEBI" id="CHEBI:29103"/>
    </ligand>
</feature>
<comment type="pathway">
    <text evidence="3">Carbohydrate metabolism; D-ribose degradation; D-ribose 5-phosphate from beta-D-ribopyranose: step 2/2.</text>
</comment>
<dbReference type="NCBIfam" id="TIGR02152">
    <property type="entry name" value="D_ribokin_bact"/>
    <property type="match status" value="1"/>
</dbReference>
<evidence type="ECO:0000313" key="7">
    <source>
        <dbReference type="EMBL" id="QXM06285.1"/>
    </source>
</evidence>
<feature type="binding site" evidence="3">
    <location>
        <begin position="217"/>
        <end position="222"/>
    </location>
    <ligand>
        <name>ATP</name>
        <dbReference type="ChEBI" id="CHEBI:30616"/>
    </ligand>
</feature>
<feature type="binding site" evidence="3">
    <location>
        <position position="249"/>
    </location>
    <ligand>
        <name>substrate</name>
    </ligand>
</feature>
<dbReference type="InterPro" id="IPR011611">
    <property type="entry name" value="PfkB_dom"/>
</dbReference>
<dbReference type="InterPro" id="IPR017583">
    <property type="entry name" value="Tagatose/fructose_Pkinase"/>
</dbReference>
<comment type="catalytic activity">
    <reaction evidence="3">
        <text>D-ribose + ATP = D-ribose 5-phosphate + ADP + H(+)</text>
        <dbReference type="Rhea" id="RHEA:13697"/>
        <dbReference type="ChEBI" id="CHEBI:15378"/>
        <dbReference type="ChEBI" id="CHEBI:30616"/>
        <dbReference type="ChEBI" id="CHEBI:47013"/>
        <dbReference type="ChEBI" id="CHEBI:78346"/>
        <dbReference type="ChEBI" id="CHEBI:456216"/>
        <dbReference type="EC" id="2.7.1.15"/>
    </reaction>
</comment>
<dbReference type="PANTHER" id="PTHR10584">
    <property type="entry name" value="SUGAR KINASE"/>
    <property type="match status" value="1"/>
</dbReference>
<comment type="caution">
    <text evidence="3">Lacks conserved residue(s) required for the propagation of feature annotation.</text>
</comment>
<feature type="binding site" evidence="3">
    <location>
        <begin position="9"/>
        <end position="11"/>
    </location>
    <ligand>
        <name>substrate</name>
    </ligand>
</feature>
<dbReference type="Proteomes" id="UP000886818">
    <property type="component" value="Chromosome"/>
</dbReference>
<feature type="binding site" evidence="3">
    <location>
        <position position="288"/>
    </location>
    <ligand>
        <name>K(+)</name>
        <dbReference type="ChEBI" id="CHEBI:29103"/>
    </ligand>
</feature>
<dbReference type="InterPro" id="IPR002173">
    <property type="entry name" value="Carboh/pur_kinase_PfkB_CS"/>
</dbReference>
<feature type="binding site" evidence="3">
    <location>
        <begin position="248"/>
        <end position="249"/>
    </location>
    <ligand>
        <name>ATP</name>
        <dbReference type="ChEBI" id="CHEBI:30616"/>
    </ligand>
</feature>
<accession>A0ABX8RB49</accession>
<name>A0ABX8RB49_9CLOT</name>
<keyword evidence="3" id="KW-0630">Potassium</keyword>
<proteinExistence type="inferred from homology"/>
<keyword evidence="3" id="KW-0479">Metal-binding</keyword>
<comment type="catalytic activity">
    <reaction evidence="5">
        <text>D-tagatofuranose 6-phosphate + ATP = D-tagatofuranose 1,6-bisphosphate + ADP + H(+)</text>
        <dbReference type="Rhea" id="RHEA:12420"/>
        <dbReference type="ChEBI" id="CHEBI:15378"/>
        <dbReference type="ChEBI" id="CHEBI:30616"/>
        <dbReference type="ChEBI" id="CHEBI:58694"/>
        <dbReference type="ChEBI" id="CHEBI:58695"/>
        <dbReference type="ChEBI" id="CHEBI:456216"/>
        <dbReference type="EC" id="2.7.1.144"/>
    </reaction>
</comment>
<keyword evidence="3 5" id="KW-0547">Nucleotide-binding</keyword>
<comment type="pathway">
    <text evidence="5">Carbohydrate metabolism; D-tagatose 6-phosphate degradation; D-glyceraldehyde 3-phosphate and glycerone phosphate from D-tagatose 6-phosphate: step 1/2.</text>
</comment>
<feature type="binding site" evidence="3">
    <location>
        <position position="284"/>
    </location>
    <ligand>
        <name>K(+)</name>
        <dbReference type="ChEBI" id="CHEBI:29103"/>
    </ligand>
</feature>
<evidence type="ECO:0000259" key="6">
    <source>
        <dbReference type="Pfam" id="PF00294"/>
    </source>
</evidence>
<evidence type="ECO:0000256" key="2">
    <source>
        <dbReference type="ARBA" id="ARBA00022777"/>
    </source>
</evidence>
<comment type="subunit">
    <text evidence="3">Homodimer.</text>
</comment>
<evidence type="ECO:0000256" key="5">
    <source>
        <dbReference type="PIRNR" id="PIRNR000535"/>
    </source>
</evidence>
<dbReference type="EMBL" id="CP078093">
    <property type="protein sequence ID" value="QXM06285.1"/>
    <property type="molecule type" value="Genomic_DNA"/>
</dbReference>
<feature type="binding site" evidence="3">
    <location>
        <position position="181"/>
    </location>
    <ligand>
        <name>ATP</name>
        <dbReference type="ChEBI" id="CHEBI:30616"/>
    </ligand>
</feature>
<evidence type="ECO:0000256" key="4">
    <source>
        <dbReference type="NCBIfam" id="TIGR02152"/>
    </source>
</evidence>
<comment type="similarity">
    <text evidence="5">Belongs to the carbohydrate kinase PfkB family. LacC subfamily.</text>
</comment>
<dbReference type="Pfam" id="PF00294">
    <property type="entry name" value="PfkB"/>
    <property type="match status" value="1"/>
</dbReference>
<dbReference type="PIRSF" id="PIRSF000535">
    <property type="entry name" value="1PFK/6PFK/LacC"/>
    <property type="match status" value="1"/>
</dbReference>
<feature type="binding site" evidence="3">
    <location>
        <position position="243"/>
    </location>
    <ligand>
        <name>K(+)</name>
        <dbReference type="ChEBI" id="CHEBI:29103"/>
    </ligand>
</feature>
<feature type="binding site" evidence="3">
    <location>
        <position position="245"/>
    </location>
    <ligand>
        <name>K(+)</name>
        <dbReference type="ChEBI" id="CHEBI:29103"/>
    </ligand>
</feature>
<dbReference type="InterPro" id="IPR011877">
    <property type="entry name" value="Ribokinase"/>
</dbReference>
<dbReference type="EC" id="2.7.1.15" evidence="3 4"/>
<dbReference type="RefSeq" id="WP_218282981.1">
    <property type="nucleotide sequence ID" value="NZ_CP078093.1"/>
</dbReference>
<feature type="binding site" evidence="3">
    <location>
        <position position="279"/>
    </location>
    <ligand>
        <name>K(+)</name>
        <dbReference type="ChEBI" id="CHEBI:29103"/>
    </ligand>
</feature>
<evidence type="ECO:0000313" key="8">
    <source>
        <dbReference type="Proteomes" id="UP000886818"/>
    </source>
</evidence>
<keyword evidence="3" id="KW-0460">Magnesium</keyword>
<evidence type="ECO:0000256" key="1">
    <source>
        <dbReference type="ARBA" id="ARBA00022679"/>
    </source>
</evidence>